<dbReference type="Proteomes" id="UP000295706">
    <property type="component" value="Unassembled WGS sequence"/>
</dbReference>
<comment type="caution">
    <text evidence="1">The sequence shown here is derived from an EMBL/GenBank/DDBJ whole genome shotgun (WGS) entry which is preliminary data.</text>
</comment>
<dbReference type="OrthoDB" id="955522at2"/>
<name>A0A4R4K8R1_9BACT</name>
<organism evidence="1 2">
    <name type="scientific">Arundinibacter roseus</name>
    <dbReference type="NCBI Taxonomy" id="2070510"/>
    <lineage>
        <taxon>Bacteria</taxon>
        <taxon>Pseudomonadati</taxon>
        <taxon>Bacteroidota</taxon>
        <taxon>Cytophagia</taxon>
        <taxon>Cytophagales</taxon>
        <taxon>Spirosomataceae</taxon>
        <taxon>Arundinibacter</taxon>
    </lineage>
</organism>
<accession>A0A4R4K8R1</accession>
<protein>
    <recommendedName>
        <fullName evidence="3">Lipocalin-like domain-containing protein</fullName>
    </recommendedName>
</protein>
<dbReference type="EMBL" id="SMJU01000008">
    <property type="protein sequence ID" value="TDB64117.1"/>
    <property type="molecule type" value="Genomic_DNA"/>
</dbReference>
<gene>
    <name evidence="1" type="ORF">EZE20_14345</name>
</gene>
<evidence type="ECO:0000313" key="1">
    <source>
        <dbReference type="EMBL" id="TDB64117.1"/>
    </source>
</evidence>
<dbReference type="PROSITE" id="PS51257">
    <property type="entry name" value="PROKAR_LIPOPROTEIN"/>
    <property type="match status" value="1"/>
</dbReference>
<reference evidence="1 2" key="1">
    <citation type="submission" date="2019-02" db="EMBL/GenBank/DDBJ databases">
        <title>Arundinibacter roseus gen. nov., sp. nov., a new member of the family Cytophagaceae.</title>
        <authorList>
            <person name="Szuroczki S."/>
            <person name="Khayer B."/>
            <person name="Sproer C."/>
            <person name="Toumi M."/>
            <person name="Szabo A."/>
            <person name="Felfoldi T."/>
            <person name="Schumann P."/>
            <person name="Toth E."/>
        </authorList>
    </citation>
    <scope>NUCLEOTIDE SEQUENCE [LARGE SCALE GENOMIC DNA]</scope>
    <source>
        <strain evidence="1 2">DMA-k-7a</strain>
    </source>
</reference>
<dbReference type="RefSeq" id="WP_132118806.1">
    <property type="nucleotide sequence ID" value="NZ_SMJU01000008.1"/>
</dbReference>
<evidence type="ECO:0000313" key="2">
    <source>
        <dbReference type="Proteomes" id="UP000295706"/>
    </source>
</evidence>
<dbReference type="AlphaFoldDB" id="A0A4R4K8R1"/>
<evidence type="ECO:0008006" key="3">
    <source>
        <dbReference type="Google" id="ProtNLM"/>
    </source>
</evidence>
<proteinExistence type="predicted"/>
<sequence>MKKIALVFALMSLLGCSREEATPEERLIYGKWQLLEFCVSPGNGSCDPQQATAVRTQSLEFKKNGSFIQRIPQPGQFSTPIVSSGDFSIKTPGRINFNFDNKTTFKEEVSWLYELSDTLLTIRPQCIEGCAYTYERQ</sequence>
<keyword evidence="2" id="KW-1185">Reference proteome</keyword>